<dbReference type="Proteomes" id="UP001196068">
    <property type="component" value="Unassembled WGS sequence"/>
</dbReference>
<dbReference type="EMBL" id="JAAEDH010000025">
    <property type="protein sequence ID" value="MBR0657006.1"/>
    <property type="molecule type" value="Genomic_DNA"/>
</dbReference>
<protein>
    <submittedName>
        <fullName evidence="1">Uncharacterized protein</fullName>
    </submittedName>
</protein>
<dbReference type="RefSeq" id="WP_211875874.1">
    <property type="nucleotide sequence ID" value="NZ_JAAEDH010000025.1"/>
</dbReference>
<dbReference type="AlphaFoldDB" id="A0AAF1K7D3"/>
<keyword evidence="2" id="KW-1185">Reference proteome</keyword>
<accession>A0AAF1K7D3</accession>
<reference evidence="1" key="1">
    <citation type="submission" date="2020-01" db="EMBL/GenBank/DDBJ databases">
        <authorList>
            <person name="Rat A."/>
        </authorList>
    </citation>
    <scope>NUCLEOTIDE SEQUENCE</scope>
    <source>
        <strain evidence="1">LMG 28251</strain>
    </source>
</reference>
<reference evidence="1" key="2">
    <citation type="journal article" date="2021" name="Syst. Appl. Microbiol.">
        <title>Roseomonas hellenica sp. nov., isolated from roots of wild-growing Alkanna tinctoria.</title>
        <authorList>
            <person name="Rat A."/>
            <person name="Naranjo H.D."/>
            <person name="Lebbe L."/>
            <person name="Cnockaert M."/>
            <person name="Krigas N."/>
            <person name="Grigoriadou K."/>
            <person name="Maloupa E."/>
            <person name="Willems A."/>
        </authorList>
    </citation>
    <scope>NUCLEOTIDE SEQUENCE</scope>
    <source>
        <strain evidence="1">LMG 28251</strain>
    </source>
</reference>
<evidence type="ECO:0000313" key="2">
    <source>
        <dbReference type="Proteomes" id="UP001196068"/>
    </source>
</evidence>
<gene>
    <name evidence="1" type="ORF">GXW79_18160</name>
</gene>
<organism evidence="1 2">
    <name type="scientific">Plastoroseomonas arctica</name>
    <dbReference type="NCBI Taxonomy" id="1509237"/>
    <lineage>
        <taxon>Bacteria</taxon>
        <taxon>Pseudomonadati</taxon>
        <taxon>Pseudomonadota</taxon>
        <taxon>Alphaproteobacteria</taxon>
        <taxon>Acetobacterales</taxon>
        <taxon>Acetobacteraceae</taxon>
        <taxon>Plastoroseomonas</taxon>
    </lineage>
</organism>
<comment type="caution">
    <text evidence="1">The sequence shown here is derived from an EMBL/GenBank/DDBJ whole genome shotgun (WGS) entry which is preliminary data.</text>
</comment>
<sequence length="124" mass="13459">MANEVDFAEILITPAATMIREIGASVAAAQQALDQGSIAAQAALRAQAPELEAAGYQVTWYQIPEAQVEMKVAVHFEKKTTDAPLRMYLTPFNAKYRTGLDFAAEGTSTLKLRIVPVPPVTRPE</sequence>
<name>A0AAF1K7D3_9PROT</name>
<evidence type="ECO:0000313" key="1">
    <source>
        <dbReference type="EMBL" id="MBR0657006.1"/>
    </source>
</evidence>
<proteinExistence type="predicted"/>